<name>A0A4U9V6X0_SERFO</name>
<dbReference type="EMBL" id="CABEEZ010000097">
    <property type="protein sequence ID" value="VTR40612.1"/>
    <property type="molecule type" value="Genomic_DNA"/>
</dbReference>
<evidence type="ECO:0000313" key="2">
    <source>
        <dbReference type="EMBL" id="VTR40612.1"/>
    </source>
</evidence>
<reference evidence="2" key="1">
    <citation type="submission" date="2019-05" db="EMBL/GenBank/DDBJ databases">
        <authorList>
            <consortium name="Pathogen Informatics"/>
        </authorList>
    </citation>
    <scope>NUCLEOTIDE SEQUENCE [LARGE SCALE GENOMIC DNA]</scope>
    <source>
        <strain evidence="2">NCTC12965</strain>
    </source>
</reference>
<proteinExistence type="predicted"/>
<dbReference type="GO" id="GO:0015473">
    <property type="term" value="F:fimbrial usher porin activity"/>
    <property type="evidence" value="ECO:0007669"/>
    <property type="project" value="InterPro"/>
</dbReference>
<dbReference type="PANTHER" id="PTHR30451:SF21">
    <property type="entry name" value="FIMBRIAL USHER DOMAIN-CONTAINING PROTEIN YDET-RELATED"/>
    <property type="match status" value="1"/>
</dbReference>
<dbReference type="InterPro" id="IPR043142">
    <property type="entry name" value="PapC-like_C_sf"/>
</dbReference>
<dbReference type="AlphaFoldDB" id="A0A4U9V6X0"/>
<dbReference type="PANTHER" id="PTHR30451">
    <property type="entry name" value="OUTER MEMBRANE USHER PROTEIN"/>
    <property type="match status" value="1"/>
</dbReference>
<evidence type="ECO:0000259" key="1">
    <source>
        <dbReference type="Pfam" id="PF13953"/>
    </source>
</evidence>
<sequence length="61" mass="6249">MGGDNGSIVGDGGQVFLSGMAGSGKLQVKWGNAASQQCQVSYSVPEQKDSTGIRLMNGQCL</sequence>
<accession>A0A4U9V6X0</accession>
<dbReference type="GO" id="GO:0009279">
    <property type="term" value="C:cell outer membrane"/>
    <property type="evidence" value="ECO:0007669"/>
    <property type="project" value="TreeGrafter"/>
</dbReference>
<feature type="domain" description="PapC-like C-terminal" evidence="1">
    <location>
        <begin position="4"/>
        <end position="46"/>
    </location>
</feature>
<dbReference type="InterPro" id="IPR025949">
    <property type="entry name" value="PapC-like_C"/>
</dbReference>
<protein>
    <submittedName>
        <fullName evidence="2">Outer membrane usher protein fimD</fullName>
    </submittedName>
</protein>
<dbReference type="GO" id="GO:0009297">
    <property type="term" value="P:pilus assembly"/>
    <property type="evidence" value="ECO:0007669"/>
    <property type="project" value="InterPro"/>
</dbReference>
<dbReference type="InterPro" id="IPR000015">
    <property type="entry name" value="Fimb_usher"/>
</dbReference>
<dbReference type="Gene3D" id="2.60.40.2070">
    <property type="match status" value="1"/>
</dbReference>
<organism evidence="2">
    <name type="scientific">Serratia fonticola</name>
    <dbReference type="NCBI Taxonomy" id="47917"/>
    <lineage>
        <taxon>Bacteria</taxon>
        <taxon>Pseudomonadati</taxon>
        <taxon>Pseudomonadota</taxon>
        <taxon>Gammaproteobacteria</taxon>
        <taxon>Enterobacterales</taxon>
        <taxon>Yersiniaceae</taxon>
        <taxon>Serratia</taxon>
    </lineage>
</organism>
<gene>
    <name evidence="2" type="primary">fimD_18</name>
    <name evidence="2" type="ORF">NCTC12965_04525</name>
</gene>
<dbReference type="Pfam" id="PF13953">
    <property type="entry name" value="PapC_C"/>
    <property type="match status" value="1"/>
</dbReference>